<evidence type="ECO:0000256" key="2">
    <source>
        <dbReference type="ARBA" id="ARBA00006337"/>
    </source>
</evidence>
<comment type="similarity">
    <text evidence="2">Belongs to the UPF0053 family.</text>
</comment>
<keyword evidence="8 10" id="KW-0472">Membrane</keyword>
<name>A0ABP4XP90_9MICO</name>
<evidence type="ECO:0000256" key="3">
    <source>
        <dbReference type="ARBA" id="ARBA00022475"/>
    </source>
</evidence>
<evidence type="ECO:0000256" key="1">
    <source>
        <dbReference type="ARBA" id="ARBA00004651"/>
    </source>
</evidence>
<dbReference type="CDD" id="cd04590">
    <property type="entry name" value="CBS_pair_CorC_HlyC_assoc"/>
    <property type="match status" value="1"/>
</dbReference>
<evidence type="ECO:0000256" key="8">
    <source>
        <dbReference type="ARBA" id="ARBA00023136"/>
    </source>
</evidence>
<dbReference type="SMART" id="SM01091">
    <property type="entry name" value="CorC_HlyC"/>
    <property type="match status" value="1"/>
</dbReference>
<dbReference type="InterPro" id="IPR000644">
    <property type="entry name" value="CBS_dom"/>
</dbReference>
<dbReference type="InterPro" id="IPR036318">
    <property type="entry name" value="FAD-bd_PCMH-like_sf"/>
</dbReference>
<keyword evidence="15" id="KW-1185">Reference proteome</keyword>
<evidence type="ECO:0000256" key="4">
    <source>
        <dbReference type="ARBA" id="ARBA00022692"/>
    </source>
</evidence>
<dbReference type="RefSeq" id="WP_344031781.1">
    <property type="nucleotide sequence ID" value="NZ_BAAAOB010000002.1"/>
</dbReference>
<keyword evidence="5" id="KW-0677">Repeat</keyword>
<dbReference type="PROSITE" id="PS51371">
    <property type="entry name" value="CBS"/>
    <property type="match status" value="2"/>
</dbReference>
<organism evidence="14 15">
    <name type="scientific">Leucobacter iarius</name>
    <dbReference type="NCBI Taxonomy" id="333963"/>
    <lineage>
        <taxon>Bacteria</taxon>
        <taxon>Bacillati</taxon>
        <taxon>Actinomycetota</taxon>
        <taxon>Actinomycetes</taxon>
        <taxon>Micrococcales</taxon>
        <taxon>Microbacteriaceae</taxon>
        <taxon>Leucobacter</taxon>
    </lineage>
</organism>
<evidence type="ECO:0000313" key="15">
    <source>
        <dbReference type="Proteomes" id="UP001500851"/>
    </source>
</evidence>
<dbReference type="Gene3D" id="3.10.580.10">
    <property type="entry name" value="CBS-domain"/>
    <property type="match status" value="1"/>
</dbReference>
<comment type="subcellular location">
    <subcellularLocation>
        <location evidence="1">Cell membrane</location>
        <topology evidence="1">Multi-pass membrane protein</topology>
    </subcellularLocation>
</comment>
<dbReference type="Pfam" id="PF03471">
    <property type="entry name" value="CorC_HlyC"/>
    <property type="match status" value="1"/>
</dbReference>
<protein>
    <submittedName>
        <fullName evidence="14">Hemolysin family protein</fullName>
    </submittedName>
</protein>
<feature type="domain" description="CBS" evidence="12">
    <location>
        <begin position="275"/>
        <end position="332"/>
    </location>
</feature>
<feature type="domain" description="CBS" evidence="12">
    <location>
        <begin position="207"/>
        <end position="268"/>
    </location>
</feature>
<dbReference type="InterPro" id="IPR005170">
    <property type="entry name" value="Transptr-assoc_dom"/>
</dbReference>
<dbReference type="PANTHER" id="PTHR22777:SF32">
    <property type="entry name" value="UPF0053 INNER MEMBRANE PROTEIN YFJD"/>
    <property type="match status" value="1"/>
</dbReference>
<dbReference type="Pfam" id="PF01595">
    <property type="entry name" value="CNNM"/>
    <property type="match status" value="1"/>
</dbReference>
<evidence type="ECO:0000256" key="6">
    <source>
        <dbReference type="ARBA" id="ARBA00022989"/>
    </source>
</evidence>
<dbReference type="SUPFAM" id="SSF56176">
    <property type="entry name" value="FAD-binding/transporter-associated domain-like"/>
    <property type="match status" value="1"/>
</dbReference>
<dbReference type="Proteomes" id="UP001500851">
    <property type="component" value="Unassembled WGS sequence"/>
</dbReference>
<proteinExistence type="inferred from homology"/>
<dbReference type="SMART" id="SM00116">
    <property type="entry name" value="CBS"/>
    <property type="match status" value="2"/>
</dbReference>
<dbReference type="InterPro" id="IPR044751">
    <property type="entry name" value="Ion_transp-like_CBS"/>
</dbReference>
<feature type="transmembrane region" description="Helical" evidence="11">
    <location>
        <begin position="66"/>
        <end position="84"/>
    </location>
</feature>
<dbReference type="PROSITE" id="PS51846">
    <property type="entry name" value="CNNM"/>
    <property type="match status" value="1"/>
</dbReference>
<evidence type="ECO:0000259" key="13">
    <source>
        <dbReference type="PROSITE" id="PS51846"/>
    </source>
</evidence>
<keyword evidence="6 10" id="KW-1133">Transmembrane helix</keyword>
<keyword evidence="7 9" id="KW-0129">CBS domain</keyword>
<evidence type="ECO:0000256" key="5">
    <source>
        <dbReference type="ARBA" id="ARBA00022737"/>
    </source>
</evidence>
<dbReference type="PANTHER" id="PTHR22777">
    <property type="entry name" value="HEMOLYSIN-RELATED"/>
    <property type="match status" value="1"/>
</dbReference>
<dbReference type="EMBL" id="BAAAOB010000002">
    <property type="protein sequence ID" value="GAA1790179.1"/>
    <property type="molecule type" value="Genomic_DNA"/>
</dbReference>
<evidence type="ECO:0000256" key="10">
    <source>
        <dbReference type="PROSITE-ProRule" id="PRU01193"/>
    </source>
</evidence>
<dbReference type="InterPro" id="IPR002550">
    <property type="entry name" value="CNNM"/>
</dbReference>
<sequence>MTGGLIALFLAAAVVLLAIGGLLAASDAALSVRSKAELLALSEDARRGASIRAIAEDEAAHQNALGFARVAAETLAAVLITLVLAALIEPLWLTLLAAALIMTAVTFVLVGTSPRTVGSHHPEGIIRFSAPLVHGIRVLLGPVASSLMRVGDRVTPGRGGSSALIRDEQQLLSMVDQAAEQELLEADDRDYIHSLVEFGDTRVRELMVPRIDMVTVDAELSMKDALEAILASRHSRVPVVTDDVDDVVGVAHLRDASGFVLRRPEEAESAPITRVMKPALFVPELQPADELLRQMQRESVHLALAVDEYGGISGLVTLEDLIEELLGDISDEHDRETPEIVLDGDGFIVSARLTIDRLGELFERELEDDEVDTVGGLLAKHLGRLAEPGDRVEIDGIELTALETERRRQRLVTARVRWVGTEDNDADQVRREEEQQ</sequence>
<feature type="domain" description="CNNM transmembrane" evidence="13">
    <location>
        <begin position="2"/>
        <end position="188"/>
    </location>
</feature>
<comment type="caution">
    <text evidence="14">The sequence shown here is derived from an EMBL/GenBank/DDBJ whole genome shotgun (WGS) entry which is preliminary data.</text>
</comment>
<evidence type="ECO:0000256" key="9">
    <source>
        <dbReference type="PROSITE-ProRule" id="PRU00703"/>
    </source>
</evidence>
<feature type="transmembrane region" description="Helical" evidence="11">
    <location>
        <begin position="91"/>
        <end position="110"/>
    </location>
</feature>
<dbReference type="InterPro" id="IPR016169">
    <property type="entry name" value="FAD-bd_PCMH_sub2"/>
</dbReference>
<gene>
    <name evidence="14" type="ORF">GCM10009768_18990</name>
</gene>
<dbReference type="Pfam" id="PF00571">
    <property type="entry name" value="CBS"/>
    <property type="match status" value="2"/>
</dbReference>
<dbReference type="InterPro" id="IPR046342">
    <property type="entry name" value="CBS_dom_sf"/>
</dbReference>
<dbReference type="Gene3D" id="3.30.465.10">
    <property type="match status" value="1"/>
</dbReference>
<evidence type="ECO:0000256" key="11">
    <source>
        <dbReference type="SAM" id="Phobius"/>
    </source>
</evidence>
<keyword evidence="4 10" id="KW-0812">Transmembrane</keyword>
<dbReference type="SUPFAM" id="SSF54631">
    <property type="entry name" value="CBS-domain pair"/>
    <property type="match status" value="1"/>
</dbReference>
<keyword evidence="3" id="KW-1003">Cell membrane</keyword>
<evidence type="ECO:0000259" key="12">
    <source>
        <dbReference type="PROSITE" id="PS51371"/>
    </source>
</evidence>
<evidence type="ECO:0000313" key="14">
    <source>
        <dbReference type="EMBL" id="GAA1790179.1"/>
    </source>
</evidence>
<accession>A0ABP4XP90</accession>
<reference evidence="15" key="1">
    <citation type="journal article" date="2019" name="Int. J. Syst. Evol. Microbiol.">
        <title>The Global Catalogue of Microorganisms (GCM) 10K type strain sequencing project: providing services to taxonomists for standard genome sequencing and annotation.</title>
        <authorList>
            <consortium name="The Broad Institute Genomics Platform"/>
            <consortium name="The Broad Institute Genome Sequencing Center for Infectious Disease"/>
            <person name="Wu L."/>
            <person name="Ma J."/>
        </authorList>
    </citation>
    <scope>NUCLEOTIDE SEQUENCE [LARGE SCALE GENOMIC DNA]</scope>
    <source>
        <strain evidence="15">JCM 14736</strain>
    </source>
</reference>
<evidence type="ECO:0000256" key="7">
    <source>
        <dbReference type="ARBA" id="ARBA00023122"/>
    </source>
</evidence>